<dbReference type="InterPro" id="IPR031157">
    <property type="entry name" value="G_TR_CS"/>
</dbReference>
<keyword evidence="3 8" id="KW-0547">Nucleotide-binding</keyword>
<dbReference type="Gene3D" id="3.30.70.870">
    <property type="entry name" value="Elongation Factor G (Translational Gtpase), domain 3"/>
    <property type="match status" value="1"/>
</dbReference>
<dbReference type="SMART" id="SM00889">
    <property type="entry name" value="EFG_IV"/>
    <property type="match status" value="1"/>
</dbReference>
<feature type="binding site" evidence="8">
    <location>
        <begin position="17"/>
        <end position="24"/>
    </location>
    <ligand>
        <name>GTP</name>
        <dbReference type="ChEBI" id="CHEBI:37565"/>
    </ligand>
</feature>
<comment type="subcellular location">
    <subcellularLocation>
        <location evidence="8">Cytoplasm</location>
    </subcellularLocation>
</comment>
<dbReference type="EMBL" id="JACHKY010000010">
    <property type="protein sequence ID" value="MBB4799912.1"/>
    <property type="molecule type" value="Genomic_DNA"/>
</dbReference>
<keyword evidence="6 8" id="KW-0342">GTP-binding</keyword>
<dbReference type="InterPro" id="IPR014721">
    <property type="entry name" value="Ribsml_uS5_D2-typ_fold_subgr"/>
</dbReference>
<dbReference type="SUPFAM" id="SSF54211">
    <property type="entry name" value="Ribosomal protein S5 domain 2-like"/>
    <property type="match status" value="1"/>
</dbReference>
<keyword evidence="11" id="KW-1185">Reference proteome</keyword>
<dbReference type="Pfam" id="PF03764">
    <property type="entry name" value="EFG_IV"/>
    <property type="match status" value="1"/>
</dbReference>
<dbReference type="SUPFAM" id="SSF52540">
    <property type="entry name" value="P-loop containing nucleoside triphosphate hydrolases"/>
    <property type="match status" value="1"/>
</dbReference>
<dbReference type="InterPro" id="IPR009022">
    <property type="entry name" value="EFG_III"/>
</dbReference>
<keyword evidence="5 8" id="KW-0648">Protein biosynthesis</keyword>
<dbReference type="FunFam" id="3.30.70.240:FF:000001">
    <property type="entry name" value="Elongation factor G"/>
    <property type="match status" value="1"/>
</dbReference>
<evidence type="ECO:0000313" key="11">
    <source>
        <dbReference type="Proteomes" id="UP000539957"/>
    </source>
</evidence>
<dbReference type="GO" id="GO:0003924">
    <property type="term" value="F:GTPase activity"/>
    <property type="evidence" value="ECO:0007669"/>
    <property type="project" value="InterPro"/>
</dbReference>
<dbReference type="InterPro" id="IPR047872">
    <property type="entry name" value="EFG_IV"/>
</dbReference>
<dbReference type="SUPFAM" id="SSF54980">
    <property type="entry name" value="EF-G C-terminal domain-like"/>
    <property type="match status" value="2"/>
</dbReference>
<dbReference type="FunFam" id="2.40.30.10:FF:000006">
    <property type="entry name" value="Elongation factor G"/>
    <property type="match status" value="1"/>
</dbReference>
<dbReference type="InterPro" id="IPR027417">
    <property type="entry name" value="P-loop_NTPase"/>
</dbReference>
<organism evidence="10 11">
    <name type="scientific">Brevundimonas bullata</name>
    <dbReference type="NCBI Taxonomy" id="13160"/>
    <lineage>
        <taxon>Bacteria</taxon>
        <taxon>Pseudomonadati</taxon>
        <taxon>Pseudomonadota</taxon>
        <taxon>Alphaproteobacteria</taxon>
        <taxon>Caulobacterales</taxon>
        <taxon>Caulobacteraceae</taxon>
        <taxon>Brevundimonas</taxon>
    </lineage>
</organism>
<reference evidence="10 11" key="1">
    <citation type="submission" date="2020-08" db="EMBL/GenBank/DDBJ databases">
        <title>Functional genomics of gut bacteria from endangered species of beetles.</title>
        <authorList>
            <person name="Carlos-Shanley C."/>
        </authorList>
    </citation>
    <scope>NUCLEOTIDE SEQUENCE [LARGE SCALE GENOMIC DNA]</scope>
    <source>
        <strain evidence="10 11">S00123</strain>
    </source>
</reference>
<dbReference type="NCBIfam" id="TIGR00484">
    <property type="entry name" value="EF-G"/>
    <property type="match status" value="1"/>
</dbReference>
<dbReference type="CDD" id="cd16262">
    <property type="entry name" value="EFG_III"/>
    <property type="match status" value="1"/>
</dbReference>
<evidence type="ECO:0000256" key="2">
    <source>
        <dbReference type="ARBA" id="ARBA00017872"/>
    </source>
</evidence>
<proteinExistence type="inferred from homology"/>
<dbReference type="Pfam" id="PF00009">
    <property type="entry name" value="GTP_EFTU"/>
    <property type="match status" value="1"/>
</dbReference>
<dbReference type="GO" id="GO:0097216">
    <property type="term" value="F:guanosine tetraphosphate binding"/>
    <property type="evidence" value="ECO:0007669"/>
    <property type="project" value="UniProtKB-ARBA"/>
</dbReference>
<dbReference type="GO" id="GO:0003746">
    <property type="term" value="F:translation elongation factor activity"/>
    <property type="evidence" value="ECO:0007669"/>
    <property type="project" value="UniProtKB-UniRule"/>
</dbReference>
<dbReference type="InterPro" id="IPR000640">
    <property type="entry name" value="EFG_V-like"/>
</dbReference>
<dbReference type="InterPro" id="IPR035649">
    <property type="entry name" value="EFG_V"/>
</dbReference>
<dbReference type="Pfam" id="PF00679">
    <property type="entry name" value="EFG_C"/>
    <property type="match status" value="1"/>
</dbReference>
<evidence type="ECO:0000256" key="3">
    <source>
        <dbReference type="ARBA" id="ARBA00022741"/>
    </source>
</evidence>
<dbReference type="SUPFAM" id="SSF50447">
    <property type="entry name" value="Translation proteins"/>
    <property type="match status" value="1"/>
</dbReference>
<dbReference type="Proteomes" id="UP000539957">
    <property type="component" value="Unassembled WGS sequence"/>
</dbReference>
<dbReference type="Gene3D" id="3.30.230.10">
    <property type="match status" value="1"/>
</dbReference>
<evidence type="ECO:0000256" key="8">
    <source>
        <dbReference type="HAMAP-Rule" id="MF_00054"/>
    </source>
</evidence>
<dbReference type="CDD" id="cd04088">
    <property type="entry name" value="EFG_mtEFG_II"/>
    <property type="match status" value="1"/>
</dbReference>
<comment type="similarity">
    <text evidence="1 8">Belongs to the TRAFAC class translation factor GTPase superfamily. Classic translation factor GTPase family. EF-G/EF-2 subfamily.</text>
</comment>
<dbReference type="GO" id="GO:0005737">
    <property type="term" value="C:cytoplasm"/>
    <property type="evidence" value="ECO:0007669"/>
    <property type="project" value="UniProtKB-SubCell"/>
</dbReference>
<name>A0A7W7ISU7_9CAUL</name>
<dbReference type="GO" id="GO:0032790">
    <property type="term" value="P:ribosome disassembly"/>
    <property type="evidence" value="ECO:0007669"/>
    <property type="project" value="TreeGrafter"/>
</dbReference>
<evidence type="ECO:0000256" key="1">
    <source>
        <dbReference type="ARBA" id="ARBA00005870"/>
    </source>
</evidence>
<dbReference type="GO" id="GO:0005525">
    <property type="term" value="F:GTP binding"/>
    <property type="evidence" value="ECO:0007669"/>
    <property type="project" value="UniProtKB-UniRule"/>
</dbReference>
<gene>
    <name evidence="8" type="primary">fusA</name>
    <name evidence="10" type="ORF">HNP32_003680</name>
</gene>
<evidence type="ECO:0000256" key="6">
    <source>
        <dbReference type="ARBA" id="ARBA00023134"/>
    </source>
</evidence>
<dbReference type="FunFam" id="3.40.50.300:FF:000029">
    <property type="entry name" value="Elongation factor G"/>
    <property type="match status" value="1"/>
</dbReference>
<dbReference type="InterPro" id="IPR005225">
    <property type="entry name" value="Small_GTP-bd"/>
</dbReference>
<protein>
    <recommendedName>
        <fullName evidence="2 8">Elongation factor G</fullName>
        <shortName evidence="8">EF-G</shortName>
    </recommendedName>
</protein>
<dbReference type="Pfam" id="PF22042">
    <property type="entry name" value="EF-G_D2"/>
    <property type="match status" value="1"/>
</dbReference>
<feature type="binding site" evidence="8">
    <location>
        <begin position="81"/>
        <end position="85"/>
    </location>
    <ligand>
        <name>GTP</name>
        <dbReference type="ChEBI" id="CHEBI:37565"/>
    </ligand>
</feature>
<dbReference type="AlphaFoldDB" id="A0A7W7ISU7"/>
<feature type="domain" description="Tr-type G" evidence="9">
    <location>
        <begin position="8"/>
        <end position="283"/>
    </location>
</feature>
<dbReference type="InterPro" id="IPR035647">
    <property type="entry name" value="EFG_III/V"/>
</dbReference>
<dbReference type="InterPro" id="IPR041095">
    <property type="entry name" value="EFG_II"/>
</dbReference>
<dbReference type="RefSeq" id="WP_184274025.1">
    <property type="nucleotide sequence ID" value="NZ_JACHKY010000010.1"/>
</dbReference>
<dbReference type="PANTHER" id="PTHR43261:SF1">
    <property type="entry name" value="RIBOSOME-RELEASING FACTOR 2, MITOCHONDRIAL"/>
    <property type="match status" value="1"/>
</dbReference>
<dbReference type="CDD" id="cd03713">
    <property type="entry name" value="EFG_mtEFG_C"/>
    <property type="match status" value="1"/>
</dbReference>
<comment type="function">
    <text evidence="7 8">Catalyzes the GTP-dependent ribosomal translocation step during translation elongation. During this step, the ribosome changes from the pre-translocational (PRE) to the post-translocational (POST) state as the newly formed A-site-bound peptidyl-tRNA and P-site-bound deacylated tRNA move to the P and E sites, respectively. Catalyzes the coordinated movement of the two tRNA molecules, the mRNA and conformational changes in the ribosome.</text>
</comment>
<dbReference type="PANTHER" id="PTHR43261">
    <property type="entry name" value="TRANSLATION ELONGATION FACTOR G-RELATED"/>
    <property type="match status" value="1"/>
</dbReference>
<feature type="binding site" evidence="8">
    <location>
        <begin position="135"/>
        <end position="138"/>
    </location>
    <ligand>
        <name>GTP</name>
        <dbReference type="ChEBI" id="CHEBI:37565"/>
    </ligand>
</feature>
<dbReference type="InterPro" id="IPR020568">
    <property type="entry name" value="Ribosomal_Su5_D2-typ_SF"/>
</dbReference>
<dbReference type="SMART" id="SM00838">
    <property type="entry name" value="EFG_C"/>
    <property type="match status" value="1"/>
</dbReference>
<dbReference type="InterPro" id="IPR053905">
    <property type="entry name" value="EF-G-like_DII"/>
</dbReference>
<dbReference type="InterPro" id="IPR009000">
    <property type="entry name" value="Transl_B-barrel_sf"/>
</dbReference>
<evidence type="ECO:0000313" key="10">
    <source>
        <dbReference type="EMBL" id="MBB4799912.1"/>
    </source>
</evidence>
<dbReference type="Gene3D" id="3.30.70.240">
    <property type="match status" value="1"/>
</dbReference>
<keyword evidence="4 8" id="KW-0251">Elongation factor</keyword>
<dbReference type="InterPro" id="IPR005517">
    <property type="entry name" value="Transl_elong_EFG/EF2_IV"/>
</dbReference>
<accession>A0A7W7ISU7</accession>
<dbReference type="PRINTS" id="PR00315">
    <property type="entry name" value="ELONGATNFCT"/>
</dbReference>
<dbReference type="NCBIfam" id="NF009381">
    <property type="entry name" value="PRK12740.1-5"/>
    <property type="match status" value="1"/>
</dbReference>
<comment type="caution">
    <text evidence="10">The sequence shown here is derived from an EMBL/GenBank/DDBJ whole genome shotgun (WGS) entry which is preliminary data.</text>
</comment>
<keyword evidence="8" id="KW-0963">Cytoplasm</keyword>
<dbReference type="PROSITE" id="PS00301">
    <property type="entry name" value="G_TR_1"/>
    <property type="match status" value="1"/>
</dbReference>
<dbReference type="NCBIfam" id="TIGR00231">
    <property type="entry name" value="small_GTP"/>
    <property type="match status" value="1"/>
</dbReference>
<dbReference type="Gene3D" id="3.40.50.300">
    <property type="entry name" value="P-loop containing nucleotide triphosphate hydrolases"/>
    <property type="match status" value="1"/>
</dbReference>
<evidence type="ECO:0000256" key="5">
    <source>
        <dbReference type="ARBA" id="ARBA00022917"/>
    </source>
</evidence>
<evidence type="ECO:0000256" key="7">
    <source>
        <dbReference type="ARBA" id="ARBA00024731"/>
    </source>
</evidence>
<evidence type="ECO:0000256" key="4">
    <source>
        <dbReference type="ARBA" id="ARBA00022768"/>
    </source>
</evidence>
<dbReference type="Gene3D" id="2.40.30.10">
    <property type="entry name" value="Translation factors"/>
    <property type="match status" value="1"/>
</dbReference>
<dbReference type="PROSITE" id="PS51722">
    <property type="entry name" value="G_TR_2"/>
    <property type="match status" value="1"/>
</dbReference>
<dbReference type="FunFam" id="3.30.70.870:FF:000001">
    <property type="entry name" value="Elongation factor G"/>
    <property type="match status" value="1"/>
</dbReference>
<dbReference type="FunFam" id="3.30.230.10:FF:000003">
    <property type="entry name" value="Elongation factor G"/>
    <property type="match status" value="1"/>
</dbReference>
<dbReference type="HAMAP" id="MF_00054_B">
    <property type="entry name" value="EF_G_EF_2_B"/>
    <property type="match status" value="1"/>
</dbReference>
<sequence length="692" mass="76037">MPRTHKIEDYRNFGIMAHIDAGKTTTTERILFYTGKNHKMGETHDGASTMDWMDQEQERGITITSAATTAFWKGKRLNIIDTPGHVDFTIEVERSLRVLDGAVTVLDGNAGVEPQTETVWRQADKYKVPRIVFVNKMDKIGADFAASVQSIRDRLGAKAVPIQLPIGSENLLKGVVDLVEMKAYVWETDTVGADADIREIPADMAEECAAARQYLIDNAVELDDEAMEAYLSGEEPSVEVLKKCIRKAVLTGAFYPILGGSAFKNKGVQPLLDAVIDYLPSPTDIPATPGIDFKTEEPVTRKASDDEPLSVLAFKIMDDPFVGSLTFCRLYSGKMETGMSLLNSSRDKRERVGRMLQMHSNDRQDIKEAYAGDIVALAGLKETRTGDTLCDPLKSPVILEKMEFPAPVIEISVEPKTKADQEKLGVALAKLASEDPSFTVSTDHESGQTILKGMGELHLDIKIDILRRTYKVDATIGAPQVAYRESLGRKVDIDYTHKKQTGGTGQFARVMITFEPGEPGSGFVFENAIVGGAVPKEFIPGVEKGLNSIKDNGLLAGFPLIDFKATLTDGKYHDVDSSVLAFEIAARAAFRELKEKGSPKLLEPIMAVEVVTPEEYLGSVIGDLNGRRGMIQGQDMRGNAIVINAFVPLANMFGYVNTLRGMSQGRAQFTMQYDHYEPVPQHVADEVIKKYA</sequence>
<dbReference type="CDD" id="cd01434">
    <property type="entry name" value="EFG_mtEFG1_IV"/>
    <property type="match status" value="1"/>
</dbReference>
<dbReference type="InterPro" id="IPR004540">
    <property type="entry name" value="Transl_elong_EFG/EF2"/>
</dbReference>
<dbReference type="Pfam" id="PF14492">
    <property type="entry name" value="EFG_III"/>
    <property type="match status" value="1"/>
</dbReference>
<evidence type="ECO:0000259" key="9">
    <source>
        <dbReference type="PROSITE" id="PS51722"/>
    </source>
</evidence>
<dbReference type="InterPro" id="IPR000795">
    <property type="entry name" value="T_Tr_GTP-bd_dom"/>
</dbReference>
<dbReference type="CDD" id="cd01886">
    <property type="entry name" value="EF-G"/>
    <property type="match status" value="1"/>
</dbReference>